<comment type="caution">
    <text evidence="2">The sequence shown here is derived from an EMBL/GenBank/DDBJ whole genome shotgun (WGS) entry which is preliminary data.</text>
</comment>
<evidence type="ECO:0000313" key="2">
    <source>
        <dbReference type="EMBL" id="MQS17458.1"/>
    </source>
</evidence>
<keyword evidence="3" id="KW-1185">Reference proteome</keyword>
<dbReference type="Proteomes" id="UP000450000">
    <property type="component" value="Unassembled WGS sequence"/>
</dbReference>
<dbReference type="AlphaFoldDB" id="A0A6N7L4C8"/>
<dbReference type="EMBL" id="WBOF01000004">
    <property type="protein sequence ID" value="MQS17458.1"/>
    <property type="molecule type" value="Genomic_DNA"/>
</dbReference>
<evidence type="ECO:0000313" key="3">
    <source>
        <dbReference type="Proteomes" id="UP000450000"/>
    </source>
</evidence>
<evidence type="ECO:0000256" key="1">
    <source>
        <dbReference type="SAM" id="MobiDB-lite"/>
    </source>
</evidence>
<feature type="compositionally biased region" description="Basic and acidic residues" evidence="1">
    <location>
        <begin position="329"/>
        <end position="344"/>
    </location>
</feature>
<proteinExistence type="predicted"/>
<sequence length="376" mass="42011">MNRYAYAAPSPIRLPDWQRKTLRFYRTQTARALIETAKLEQGMVGVEPSWASLTERRQAAEVMVAEEAARLSAAELRWIGPGLTATAREHALADLGHVCIDHGFPVPPGDEEDAPQNRDGFALFAEAYAETGDGGKLVAASWSRWTPGDRDWESRWLSWDQHGRDTAQTELLRTATRDGGTWDGGWWLTFYSLSARPDGRPRGNIGPLLPLAELVIPDGWELPAKGRLEGDATPWHYARPVLAALRLLRELPRERTVGELSQRVEHIEESAARQRADRRAGITGPRRVSVIHEDAPLPGPVQRRPDREVVPRGPLEVRVPVQKYTRCPNRAEHGPGCEHRDVKGYTRGPDGAPLYNRSQRVRAAGARRRPKGETEG</sequence>
<dbReference type="RefSeq" id="WP_153470320.1">
    <property type="nucleotide sequence ID" value="NZ_WBOF01000004.1"/>
</dbReference>
<feature type="region of interest" description="Disordered" evidence="1">
    <location>
        <begin position="327"/>
        <end position="376"/>
    </location>
</feature>
<reference evidence="2 3" key="1">
    <citation type="submission" date="2019-09" db="EMBL/GenBank/DDBJ databases">
        <title>Genome Sequences of Streptomyces kaniharaensis ATCC 21070.</title>
        <authorList>
            <person name="Zhu W."/>
            <person name="De Crecy-Lagard V."/>
            <person name="Richards N.G."/>
        </authorList>
    </citation>
    <scope>NUCLEOTIDE SEQUENCE [LARGE SCALE GENOMIC DNA]</scope>
    <source>
        <strain evidence="2 3">SF-557</strain>
    </source>
</reference>
<accession>A0A6N7L4C8</accession>
<protein>
    <submittedName>
        <fullName evidence="2">Uncharacterized protein</fullName>
    </submittedName>
</protein>
<dbReference type="OrthoDB" id="3360929at2"/>
<name>A0A6N7L4C8_9ACTN</name>
<organism evidence="2 3">
    <name type="scientific">Streptomyces kaniharaensis</name>
    <dbReference type="NCBI Taxonomy" id="212423"/>
    <lineage>
        <taxon>Bacteria</taxon>
        <taxon>Bacillati</taxon>
        <taxon>Actinomycetota</taxon>
        <taxon>Actinomycetes</taxon>
        <taxon>Kitasatosporales</taxon>
        <taxon>Streptomycetaceae</taxon>
        <taxon>Streptomyces</taxon>
    </lineage>
</organism>
<gene>
    <name evidence="2" type="ORF">F7Q99_36065</name>
</gene>